<evidence type="ECO:0000313" key="2">
    <source>
        <dbReference type="Proteomes" id="UP000321328"/>
    </source>
</evidence>
<comment type="caution">
    <text evidence="1">The sequence shown here is derived from an EMBL/GenBank/DDBJ whole genome shotgun (WGS) entry which is preliminary data.</text>
</comment>
<accession>A0A511D1R3</accession>
<protein>
    <submittedName>
        <fullName evidence="1">Uncharacterized protein</fullName>
    </submittedName>
</protein>
<proteinExistence type="predicted"/>
<keyword evidence="2" id="KW-1185">Reference proteome</keyword>
<reference evidence="1 2" key="1">
    <citation type="submission" date="2019-07" db="EMBL/GenBank/DDBJ databases">
        <title>Whole genome shotgun sequence of Pseudonocardia asaccharolytica NBRC 16224.</title>
        <authorList>
            <person name="Hosoyama A."/>
            <person name="Uohara A."/>
            <person name="Ohji S."/>
            <person name="Ichikawa N."/>
        </authorList>
    </citation>
    <scope>NUCLEOTIDE SEQUENCE [LARGE SCALE GENOMIC DNA]</scope>
    <source>
        <strain evidence="1 2">NBRC 16224</strain>
    </source>
</reference>
<organism evidence="1 2">
    <name type="scientific">Pseudonocardia asaccharolytica DSM 44247 = NBRC 16224</name>
    <dbReference type="NCBI Taxonomy" id="1123024"/>
    <lineage>
        <taxon>Bacteria</taxon>
        <taxon>Bacillati</taxon>
        <taxon>Actinomycetota</taxon>
        <taxon>Actinomycetes</taxon>
        <taxon>Pseudonocardiales</taxon>
        <taxon>Pseudonocardiaceae</taxon>
        <taxon>Pseudonocardia</taxon>
    </lineage>
</organism>
<dbReference type="EMBL" id="BJVI01000023">
    <property type="protein sequence ID" value="GEL18627.1"/>
    <property type="molecule type" value="Genomic_DNA"/>
</dbReference>
<dbReference type="AlphaFoldDB" id="A0A511D1R3"/>
<name>A0A511D1R3_9PSEU</name>
<dbReference type="RefSeq" id="WP_028930364.1">
    <property type="nucleotide sequence ID" value="NZ_AUII01000010.1"/>
</dbReference>
<gene>
    <name evidence="1" type="ORF">PA7_24640</name>
</gene>
<sequence>MTVIALPTAGRIGAGPHTATDLAGRMESRQHATSAAGLVHDATAPLLAALEGAVSAAAARGINDTGARRTADALREARIALDFAIIAAGRALADREVPVRPLTG</sequence>
<dbReference type="Proteomes" id="UP000321328">
    <property type="component" value="Unassembled WGS sequence"/>
</dbReference>
<evidence type="ECO:0000313" key="1">
    <source>
        <dbReference type="EMBL" id="GEL18627.1"/>
    </source>
</evidence>